<reference evidence="1" key="1">
    <citation type="journal article" date="2012" name="Nat. Biotechnol.">
        <title>Draft genome sequence of pigeonpea (Cajanus cajan), an orphan legume crop of resource-poor farmers.</title>
        <authorList>
            <person name="Varshney R.K."/>
            <person name="Chen W."/>
            <person name="Li Y."/>
            <person name="Bharti A.K."/>
            <person name="Saxena R.K."/>
            <person name="Schlueter J.A."/>
            <person name="Donoghue M.T."/>
            <person name="Azam S."/>
            <person name="Fan G."/>
            <person name="Whaley A.M."/>
            <person name="Farmer A.D."/>
            <person name="Sheridan J."/>
            <person name="Iwata A."/>
            <person name="Tuteja R."/>
            <person name="Penmetsa R.V."/>
            <person name="Wu W."/>
            <person name="Upadhyaya H.D."/>
            <person name="Yang S.P."/>
            <person name="Shah T."/>
            <person name="Saxena K.B."/>
            <person name="Michael T."/>
            <person name="McCombie W.R."/>
            <person name="Yang B."/>
            <person name="Zhang G."/>
            <person name="Yang H."/>
            <person name="Wang J."/>
            <person name="Spillane C."/>
            <person name="Cook D.R."/>
            <person name="May G.D."/>
            <person name="Xu X."/>
            <person name="Jackson S.A."/>
        </authorList>
    </citation>
    <scope>NUCLEOTIDE SEQUENCE [LARGE SCALE GENOMIC DNA]</scope>
</reference>
<proteinExistence type="predicted"/>
<protein>
    <submittedName>
        <fullName evidence="1">Ribonuclease H protein At1g65750 family</fullName>
    </submittedName>
</protein>
<keyword evidence="2" id="KW-1185">Reference proteome</keyword>
<evidence type="ECO:0000313" key="1">
    <source>
        <dbReference type="EMBL" id="KYP40486.1"/>
    </source>
</evidence>
<evidence type="ECO:0000313" key="2">
    <source>
        <dbReference type="Proteomes" id="UP000075243"/>
    </source>
</evidence>
<gene>
    <name evidence="1" type="ORF">KK1_038174</name>
</gene>
<sequence>VIEKIQKRLFGWKQDSLSFGGRIILLKSVLHSIPIYILSFKVPRGIISQLESLFKYFYVLHSIPIYILSFKVPRGIISQLESLFKYFYGEGMLIIKRYIG</sequence>
<organism evidence="1 2">
    <name type="scientific">Cajanus cajan</name>
    <name type="common">Pigeon pea</name>
    <name type="synonym">Cajanus indicus</name>
    <dbReference type="NCBI Taxonomy" id="3821"/>
    <lineage>
        <taxon>Eukaryota</taxon>
        <taxon>Viridiplantae</taxon>
        <taxon>Streptophyta</taxon>
        <taxon>Embryophyta</taxon>
        <taxon>Tracheophyta</taxon>
        <taxon>Spermatophyta</taxon>
        <taxon>Magnoliopsida</taxon>
        <taxon>eudicotyledons</taxon>
        <taxon>Gunneridae</taxon>
        <taxon>Pentapetalae</taxon>
        <taxon>rosids</taxon>
        <taxon>fabids</taxon>
        <taxon>Fabales</taxon>
        <taxon>Fabaceae</taxon>
        <taxon>Papilionoideae</taxon>
        <taxon>50 kb inversion clade</taxon>
        <taxon>NPAAA clade</taxon>
        <taxon>indigoferoid/millettioid clade</taxon>
        <taxon>Phaseoleae</taxon>
        <taxon>Cajanus</taxon>
    </lineage>
</organism>
<accession>A0A151RD66</accession>
<dbReference type="PANTHER" id="PTHR33116:SF78">
    <property type="entry name" value="OS12G0587133 PROTEIN"/>
    <property type="match status" value="1"/>
</dbReference>
<dbReference type="PANTHER" id="PTHR33116">
    <property type="entry name" value="REVERSE TRANSCRIPTASE ZINC-BINDING DOMAIN-CONTAINING PROTEIN-RELATED-RELATED"/>
    <property type="match status" value="1"/>
</dbReference>
<dbReference type="AlphaFoldDB" id="A0A151RD66"/>
<feature type="non-terminal residue" evidence="1">
    <location>
        <position position="1"/>
    </location>
</feature>
<name>A0A151RD66_CAJCA</name>
<dbReference type="Proteomes" id="UP000075243">
    <property type="component" value="Unassembled WGS sequence"/>
</dbReference>
<dbReference type="Gramene" id="C.cajan_37953.t">
    <property type="protein sequence ID" value="C.cajan_37953.t.cds1"/>
    <property type="gene ID" value="C.cajan_37953"/>
</dbReference>
<dbReference type="EMBL" id="KQ483832">
    <property type="protein sequence ID" value="KYP40486.1"/>
    <property type="molecule type" value="Genomic_DNA"/>
</dbReference>